<name>A0A5J4QN56_9ZZZZ</name>
<gene>
    <name evidence="1" type="ORF">EZS27_027994</name>
</gene>
<evidence type="ECO:0000313" key="1">
    <source>
        <dbReference type="EMBL" id="KAA6322468.1"/>
    </source>
</evidence>
<protein>
    <submittedName>
        <fullName evidence="1">Uncharacterized protein</fullName>
    </submittedName>
</protein>
<organism evidence="1">
    <name type="scientific">termite gut metagenome</name>
    <dbReference type="NCBI Taxonomy" id="433724"/>
    <lineage>
        <taxon>unclassified sequences</taxon>
        <taxon>metagenomes</taxon>
        <taxon>organismal metagenomes</taxon>
    </lineage>
</organism>
<dbReference type="EMBL" id="SNRY01003038">
    <property type="protein sequence ID" value="KAA6322468.1"/>
    <property type="molecule type" value="Genomic_DNA"/>
</dbReference>
<accession>A0A5J4QN56</accession>
<proteinExistence type="predicted"/>
<reference evidence="1" key="1">
    <citation type="submission" date="2019-03" db="EMBL/GenBank/DDBJ databases">
        <title>Single cell metagenomics reveals metabolic interactions within the superorganism composed of flagellate Streblomastix strix and complex community of Bacteroidetes bacteria on its surface.</title>
        <authorList>
            <person name="Treitli S.C."/>
            <person name="Kolisko M."/>
            <person name="Husnik F."/>
            <person name="Keeling P."/>
            <person name="Hampl V."/>
        </authorList>
    </citation>
    <scope>NUCLEOTIDE SEQUENCE</scope>
    <source>
        <strain evidence="1">STM</strain>
    </source>
</reference>
<dbReference type="AlphaFoldDB" id="A0A5J4QN56"/>
<sequence length="91" mass="10572">MIMNNETQPNATALISPEILQAVKDLQQEGYVNALCEELEEIIEFFICELRIAEIDDRKKMEYLFTLKQTEKALKPFAVSEWTMDEEGNEV</sequence>
<comment type="caution">
    <text evidence="1">The sequence shown here is derived from an EMBL/GenBank/DDBJ whole genome shotgun (WGS) entry which is preliminary data.</text>
</comment>